<feature type="domain" description="VWFA" evidence="6">
    <location>
        <begin position="79"/>
        <end position="276"/>
    </location>
</feature>
<dbReference type="OrthoDB" id="6206554at2"/>
<dbReference type="EMBL" id="SMJU01000004">
    <property type="protein sequence ID" value="TDB66924.1"/>
    <property type="molecule type" value="Genomic_DNA"/>
</dbReference>
<sequence length="320" mass="35855">MNWNYPFGTTEIIFSILFIFVYITYVFRTIRIARKLKTTARSLFLKFFIRSIAFVLLMISLLGPSFGEAERELKATGKDVYILVDLSKSMDATDVSPTRLEKIKFEINRLLAATVSNRYGLIVFSNDAYTQSPLTYDQAALGLYVQSMQTNLLPTSGTNPCSALELAYTKMTRDSSAANKSKILILFTDGEKPANCKAYLFNNLRRFGFRILIVGVGTSSGSSIRTGDGFLKDSDGETVISKLNDKALSSLAMQTKGTVYRLNNQVNDIAKVVEEVNSLEGQLIDSRRVAIVTNKYYYFLIVALALLFLDVLITVRTFRL</sequence>
<feature type="transmembrane region" description="Helical" evidence="5">
    <location>
        <begin position="296"/>
        <end position="315"/>
    </location>
</feature>
<evidence type="ECO:0000256" key="2">
    <source>
        <dbReference type="ARBA" id="ARBA00022692"/>
    </source>
</evidence>
<feature type="transmembrane region" description="Helical" evidence="5">
    <location>
        <begin position="43"/>
        <end position="63"/>
    </location>
</feature>
<dbReference type="InterPro" id="IPR036465">
    <property type="entry name" value="vWFA_dom_sf"/>
</dbReference>
<accession>A0A4R4KFX5</accession>
<protein>
    <submittedName>
        <fullName evidence="7">VWA domain-containing protein</fullName>
    </submittedName>
</protein>
<evidence type="ECO:0000313" key="8">
    <source>
        <dbReference type="Proteomes" id="UP000295706"/>
    </source>
</evidence>
<keyword evidence="1" id="KW-1003">Cell membrane</keyword>
<dbReference type="AlphaFoldDB" id="A0A4R4KFX5"/>
<dbReference type="PROSITE" id="PS50234">
    <property type="entry name" value="VWFA"/>
    <property type="match status" value="1"/>
</dbReference>
<dbReference type="PANTHER" id="PTHR22550">
    <property type="entry name" value="SPORE GERMINATION PROTEIN"/>
    <property type="match status" value="1"/>
</dbReference>
<proteinExistence type="predicted"/>
<dbReference type="Pfam" id="PF13519">
    <property type="entry name" value="VWA_2"/>
    <property type="match status" value="1"/>
</dbReference>
<evidence type="ECO:0000256" key="4">
    <source>
        <dbReference type="ARBA" id="ARBA00023136"/>
    </source>
</evidence>
<evidence type="ECO:0000313" key="7">
    <source>
        <dbReference type="EMBL" id="TDB66924.1"/>
    </source>
</evidence>
<evidence type="ECO:0000256" key="5">
    <source>
        <dbReference type="SAM" id="Phobius"/>
    </source>
</evidence>
<comment type="caution">
    <text evidence="7">The sequence shown here is derived from an EMBL/GenBank/DDBJ whole genome shotgun (WGS) entry which is preliminary data.</text>
</comment>
<dbReference type="RefSeq" id="WP_132116055.1">
    <property type="nucleotide sequence ID" value="NZ_SMJU01000004.1"/>
</dbReference>
<name>A0A4R4KFX5_9BACT</name>
<dbReference type="InterPro" id="IPR050768">
    <property type="entry name" value="UPF0353/GerABKA_families"/>
</dbReference>
<evidence type="ECO:0000256" key="3">
    <source>
        <dbReference type="ARBA" id="ARBA00022989"/>
    </source>
</evidence>
<keyword evidence="2 5" id="KW-0812">Transmembrane</keyword>
<feature type="transmembrane region" description="Helical" evidence="5">
    <location>
        <begin position="12"/>
        <end position="31"/>
    </location>
</feature>
<dbReference type="SUPFAM" id="SSF53300">
    <property type="entry name" value="vWA-like"/>
    <property type="match status" value="1"/>
</dbReference>
<dbReference type="SMART" id="SM00327">
    <property type="entry name" value="VWA"/>
    <property type="match status" value="1"/>
</dbReference>
<keyword evidence="4 5" id="KW-0472">Membrane</keyword>
<dbReference type="Gene3D" id="3.40.50.410">
    <property type="entry name" value="von Willebrand factor, type A domain"/>
    <property type="match status" value="1"/>
</dbReference>
<keyword evidence="8" id="KW-1185">Reference proteome</keyword>
<gene>
    <name evidence="7" type="ORF">EZE20_07310</name>
</gene>
<organism evidence="7 8">
    <name type="scientific">Arundinibacter roseus</name>
    <dbReference type="NCBI Taxonomy" id="2070510"/>
    <lineage>
        <taxon>Bacteria</taxon>
        <taxon>Pseudomonadati</taxon>
        <taxon>Bacteroidota</taxon>
        <taxon>Cytophagia</taxon>
        <taxon>Cytophagales</taxon>
        <taxon>Spirosomataceae</taxon>
        <taxon>Arundinibacter</taxon>
    </lineage>
</organism>
<dbReference type="Proteomes" id="UP000295706">
    <property type="component" value="Unassembled WGS sequence"/>
</dbReference>
<reference evidence="7 8" key="1">
    <citation type="submission" date="2019-02" db="EMBL/GenBank/DDBJ databases">
        <title>Arundinibacter roseus gen. nov., sp. nov., a new member of the family Cytophagaceae.</title>
        <authorList>
            <person name="Szuroczki S."/>
            <person name="Khayer B."/>
            <person name="Sproer C."/>
            <person name="Toumi M."/>
            <person name="Szabo A."/>
            <person name="Felfoldi T."/>
            <person name="Schumann P."/>
            <person name="Toth E."/>
        </authorList>
    </citation>
    <scope>NUCLEOTIDE SEQUENCE [LARGE SCALE GENOMIC DNA]</scope>
    <source>
        <strain evidence="7 8">DMA-k-7a</strain>
    </source>
</reference>
<dbReference type="InterPro" id="IPR002035">
    <property type="entry name" value="VWF_A"/>
</dbReference>
<evidence type="ECO:0000256" key="1">
    <source>
        <dbReference type="ARBA" id="ARBA00022475"/>
    </source>
</evidence>
<evidence type="ECO:0000259" key="6">
    <source>
        <dbReference type="PROSITE" id="PS50234"/>
    </source>
</evidence>
<keyword evidence="3 5" id="KW-1133">Transmembrane helix</keyword>
<dbReference type="PANTHER" id="PTHR22550:SF5">
    <property type="entry name" value="LEUCINE ZIPPER PROTEIN 4"/>
    <property type="match status" value="1"/>
</dbReference>